<dbReference type="KEGG" id="nja:NSJP_2456"/>
<organism evidence="1 2">
    <name type="scientific">Nitrospira japonica</name>
    <dbReference type="NCBI Taxonomy" id="1325564"/>
    <lineage>
        <taxon>Bacteria</taxon>
        <taxon>Pseudomonadati</taxon>
        <taxon>Nitrospirota</taxon>
        <taxon>Nitrospiria</taxon>
        <taxon>Nitrospirales</taxon>
        <taxon>Nitrospiraceae</taxon>
        <taxon>Nitrospira</taxon>
    </lineage>
</organism>
<dbReference type="EMBL" id="LT828648">
    <property type="protein sequence ID" value="SLM48628.1"/>
    <property type="molecule type" value="Genomic_DNA"/>
</dbReference>
<dbReference type="STRING" id="1325564.NSJP_2456"/>
<dbReference type="Proteomes" id="UP000192042">
    <property type="component" value="Chromosome I"/>
</dbReference>
<evidence type="ECO:0000313" key="1">
    <source>
        <dbReference type="EMBL" id="SLM48628.1"/>
    </source>
</evidence>
<evidence type="ECO:0000313" key="2">
    <source>
        <dbReference type="Proteomes" id="UP000192042"/>
    </source>
</evidence>
<sequence length="344" mass="38827">MIEAKPVQDYLFAFHGIELHYHASSVTLAEPVLAFLRHYRSESASEKTVLTVRFEEVRSTADIPYRISKTSKTLFSGTRPAMGDSLRSIWRCDVVQDRDRLVADFHDQGLLVIDGVLGTAEGYFINPEAMHADVRTSFFHFALSELLKRRGLFTVHATALEFQGRGVLIPGYSGQGKTTAFLSLLRSGFHYLSDDYPLIRDLGGHMELLAFPMKIDVTDHSVEFFPELRTAPTGLLQQGICKKFFHAEDLYENSIGTSCVPAIIMFPHVVDMPHSCLEPLAKSRALEALMPQGLLVYDQEVARREFHALSKLVQQTDCYRLHFGRDILDLPDLIKPLLELRKSA</sequence>
<accession>A0A1W1I6H3</accession>
<reference evidence="1 2" key="1">
    <citation type="submission" date="2017-03" db="EMBL/GenBank/DDBJ databases">
        <authorList>
            <person name="Afonso C.L."/>
            <person name="Miller P.J."/>
            <person name="Scott M.A."/>
            <person name="Spackman E."/>
            <person name="Goraichik I."/>
            <person name="Dimitrov K.M."/>
            <person name="Suarez D.L."/>
            <person name="Swayne D.E."/>
        </authorList>
    </citation>
    <scope>NUCLEOTIDE SEQUENCE [LARGE SCALE GENOMIC DNA]</scope>
    <source>
        <strain evidence="1">Genome sequencing of Nitrospira japonica strain NJ11</strain>
    </source>
</reference>
<gene>
    <name evidence="1" type="ORF">NSJP_2456</name>
</gene>
<dbReference type="RefSeq" id="WP_080886985.1">
    <property type="nucleotide sequence ID" value="NZ_LT828648.1"/>
</dbReference>
<dbReference type="SUPFAM" id="SSF53795">
    <property type="entry name" value="PEP carboxykinase-like"/>
    <property type="match status" value="1"/>
</dbReference>
<proteinExistence type="predicted"/>
<dbReference type="OrthoDB" id="9767511at2"/>
<evidence type="ECO:0008006" key="3">
    <source>
        <dbReference type="Google" id="ProtNLM"/>
    </source>
</evidence>
<keyword evidence="2" id="KW-1185">Reference proteome</keyword>
<protein>
    <recommendedName>
        <fullName evidence="3">HPr kinase</fullName>
    </recommendedName>
</protein>
<dbReference type="InterPro" id="IPR027417">
    <property type="entry name" value="P-loop_NTPase"/>
</dbReference>
<dbReference type="AlphaFoldDB" id="A0A1W1I6H3"/>
<name>A0A1W1I6H3_9BACT</name>
<dbReference type="Gene3D" id="3.40.50.300">
    <property type="entry name" value="P-loop containing nucleotide triphosphate hydrolases"/>
    <property type="match status" value="1"/>
</dbReference>